<evidence type="ECO:0000313" key="1">
    <source>
        <dbReference type="EMBL" id="GBG09949.1"/>
    </source>
</evidence>
<evidence type="ECO:0008006" key="3">
    <source>
        <dbReference type="Google" id="ProtNLM"/>
    </source>
</evidence>
<sequence length="96" mass="10948">MFITFAEYRISPEFQEQYEAATKLLLKETEGVELYEGTDQPGLFVEIWRAADVAQAERIKKERCSERSSWAVLTPMILGGSAKLHVWTFQPAHSPS</sequence>
<reference evidence="1 2" key="1">
    <citation type="submission" date="2017-08" db="EMBL/GenBank/DDBJ databases">
        <title>Substantial Increase in Enzyme Production by Combined Drug-Resistance Mutations in Paenibacillus agaridevorans.</title>
        <authorList>
            <person name="Tanaka Y."/>
            <person name="Funane K."/>
            <person name="Hosaka T."/>
            <person name="Shiwa Y."/>
            <person name="Fujita N."/>
            <person name="Miyazaki T."/>
            <person name="Yoshikawa H."/>
            <person name="Murakami K."/>
            <person name="Kasahara K."/>
            <person name="Inaoka T."/>
            <person name="Hiraga Y."/>
            <person name="Ochi K."/>
        </authorList>
    </citation>
    <scope>NUCLEOTIDE SEQUENCE [LARGE SCALE GENOMIC DNA]</scope>
    <source>
        <strain evidence="1 2">T-3040</strain>
    </source>
</reference>
<comment type="caution">
    <text evidence="1">The sequence shown here is derived from an EMBL/GenBank/DDBJ whole genome shotgun (WGS) entry which is preliminary data.</text>
</comment>
<organism evidence="1 2">
    <name type="scientific">Paenibacillus agaridevorans</name>
    <dbReference type="NCBI Taxonomy" id="171404"/>
    <lineage>
        <taxon>Bacteria</taxon>
        <taxon>Bacillati</taxon>
        <taxon>Bacillota</taxon>
        <taxon>Bacilli</taxon>
        <taxon>Bacillales</taxon>
        <taxon>Paenibacillaceae</taxon>
        <taxon>Paenibacillus</taxon>
    </lineage>
</organism>
<proteinExistence type="predicted"/>
<dbReference type="RefSeq" id="WP_087570530.1">
    <property type="nucleotide sequence ID" value="NZ_BDQX01000281.1"/>
</dbReference>
<dbReference type="AlphaFoldDB" id="A0A2R5EWB5"/>
<accession>A0A2R5EWB5</accession>
<evidence type="ECO:0000313" key="2">
    <source>
        <dbReference type="Proteomes" id="UP000245202"/>
    </source>
</evidence>
<gene>
    <name evidence="1" type="ORF">PAT3040_04632</name>
</gene>
<dbReference type="EMBL" id="BDQX01000281">
    <property type="protein sequence ID" value="GBG09949.1"/>
    <property type="molecule type" value="Genomic_DNA"/>
</dbReference>
<dbReference type="Proteomes" id="UP000245202">
    <property type="component" value="Unassembled WGS sequence"/>
</dbReference>
<name>A0A2R5EWB5_9BACL</name>
<protein>
    <recommendedName>
        <fullName evidence="3">ABM domain-containing protein</fullName>
    </recommendedName>
</protein>
<keyword evidence="2" id="KW-1185">Reference proteome</keyword>